<dbReference type="Proteomes" id="UP000199519">
    <property type="component" value="Unassembled WGS sequence"/>
</dbReference>
<evidence type="ECO:0000313" key="12">
    <source>
        <dbReference type="EMBL" id="SES89925.1"/>
    </source>
</evidence>
<reference evidence="14 16" key="1">
    <citation type="submission" date="2016-10" db="EMBL/GenBank/DDBJ databases">
        <authorList>
            <person name="Varghese N."/>
            <person name="Submissions S."/>
        </authorList>
    </citation>
    <scope>NUCLEOTIDE SEQUENCE [LARGE SCALE GENOMIC DNA]</scope>
    <source>
        <strain evidence="9 19">WG10</strain>
        <strain evidence="10 16">WG2</strain>
        <strain evidence="12 14">WG5</strain>
    </source>
</reference>
<evidence type="ECO:0000256" key="5">
    <source>
        <dbReference type="ARBA" id="ARBA00023002"/>
    </source>
</evidence>
<dbReference type="Gene3D" id="3.50.50.60">
    <property type="entry name" value="FAD/NAD(P)-binding domain"/>
    <property type="match status" value="2"/>
</dbReference>
<evidence type="ECO:0000256" key="1">
    <source>
        <dbReference type="ARBA" id="ARBA00001974"/>
    </source>
</evidence>
<dbReference type="Proteomes" id="UP000198612">
    <property type="component" value="Unassembled WGS sequence"/>
</dbReference>
<dbReference type="GO" id="GO:0016491">
    <property type="term" value="F:oxidoreductase activity"/>
    <property type="evidence" value="ECO:0007669"/>
    <property type="project" value="UniProtKB-KW"/>
</dbReference>
<dbReference type="EMBL" id="FMYT01000017">
    <property type="protein sequence ID" value="SDC89206.1"/>
    <property type="molecule type" value="Genomic_DNA"/>
</dbReference>
<evidence type="ECO:0000313" key="8">
    <source>
        <dbReference type="EMBL" id="PXV67905.1"/>
    </source>
</evidence>
<keyword evidence="5" id="KW-0560">Oxidoreductase</keyword>
<protein>
    <submittedName>
        <fullName evidence="9">NADPH-dependent 2,4-dienoyl-CoA reductase, sulfur reductase</fullName>
    </submittedName>
    <submittedName>
        <fullName evidence="8">NADPH-dependent 2,4-dienoyl-CoA reductase/sulfur reductase-like enzyme</fullName>
    </submittedName>
</protein>
<feature type="domain" description="Rhodanese" evidence="7">
    <location>
        <begin position="463"/>
        <end position="549"/>
    </location>
</feature>
<evidence type="ECO:0000313" key="11">
    <source>
        <dbReference type="EMBL" id="SDI58075.1"/>
    </source>
</evidence>
<dbReference type="PROSITE" id="PS50206">
    <property type="entry name" value="RHODANESE_3"/>
    <property type="match status" value="1"/>
</dbReference>
<evidence type="ECO:0000256" key="4">
    <source>
        <dbReference type="ARBA" id="ARBA00022827"/>
    </source>
</evidence>
<dbReference type="PANTHER" id="PTHR43429">
    <property type="entry name" value="PYRIDINE NUCLEOTIDE-DISULFIDE OXIDOREDUCTASE DOMAIN-CONTAINING"/>
    <property type="match status" value="1"/>
</dbReference>
<accession>A0A1G6QBZ2</accession>
<dbReference type="Gene3D" id="3.40.250.10">
    <property type="entry name" value="Rhodanese-like domain"/>
    <property type="match status" value="1"/>
</dbReference>
<reference evidence="11 15" key="2">
    <citation type="submission" date="2016-10" db="EMBL/GenBank/DDBJ databases">
        <authorList>
            <person name="de Groot N.N."/>
        </authorList>
    </citation>
    <scope>NUCLEOTIDE SEQUENCE [LARGE SCALE GENOMIC DNA]</scope>
    <source>
        <strain evidence="11 15">WG7</strain>
    </source>
</reference>
<dbReference type="SMART" id="SM00450">
    <property type="entry name" value="RHOD"/>
    <property type="match status" value="1"/>
</dbReference>
<dbReference type="AlphaFoldDB" id="A0A1G6QBZ2"/>
<comment type="similarity">
    <text evidence="2">Belongs to the class-III pyridine nucleotide-disulfide oxidoreductase family.</text>
</comment>
<dbReference type="Proteomes" id="UP000247389">
    <property type="component" value="Unassembled WGS sequence"/>
</dbReference>
<dbReference type="PRINTS" id="PR00368">
    <property type="entry name" value="FADPNR"/>
</dbReference>
<dbReference type="InterPro" id="IPR023753">
    <property type="entry name" value="FAD/NAD-binding_dom"/>
</dbReference>
<reference evidence="8 17" key="3">
    <citation type="submission" date="2018-04" db="EMBL/GenBank/DDBJ databases">
        <title>Subsurface microbial communities from deep shales in Ohio and West Virginia, USA.</title>
        <authorList>
            <person name="Wrighton K."/>
        </authorList>
    </citation>
    <scope>NUCLEOTIDE SEQUENCE [LARGE SCALE GENOMIC DNA]</scope>
    <source>
        <strain evidence="8 17">MSL28</strain>
    </source>
</reference>
<evidence type="ECO:0000313" key="9">
    <source>
        <dbReference type="EMBL" id="SDC89206.1"/>
    </source>
</evidence>
<dbReference type="Proteomes" id="UP000198945">
    <property type="component" value="Unassembled WGS sequence"/>
</dbReference>
<evidence type="ECO:0000313" key="13">
    <source>
        <dbReference type="EMBL" id="TDS35315.1"/>
    </source>
</evidence>
<dbReference type="Pfam" id="PF02852">
    <property type="entry name" value="Pyr_redox_dim"/>
    <property type="match status" value="1"/>
</dbReference>
<dbReference type="SUPFAM" id="SSF55424">
    <property type="entry name" value="FAD/NAD-linked reductases, dimerisation (C-terminal) domain"/>
    <property type="match status" value="1"/>
</dbReference>
<gene>
    <name evidence="13" type="ORF">BY453_10129</name>
    <name evidence="8" type="ORF">C8C78_10631</name>
    <name evidence="9" type="ORF">SAMN04488597_11719</name>
    <name evidence="10" type="ORF">SAMN04488598_11065</name>
    <name evidence="12" type="ORF">SAMN04515652_11066</name>
    <name evidence="11" type="ORF">SAMN04515654_10916</name>
</gene>
<evidence type="ECO:0000313" key="10">
    <source>
        <dbReference type="EMBL" id="SDF35845.1"/>
    </source>
</evidence>
<dbReference type="EMBL" id="QICM01000006">
    <property type="protein sequence ID" value="PXV67905.1"/>
    <property type="molecule type" value="Genomic_DNA"/>
</dbReference>
<dbReference type="InterPro" id="IPR036188">
    <property type="entry name" value="FAD/NAD-bd_sf"/>
</dbReference>
<keyword evidence="6" id="KW-0676">Redox-active center</keyword>
<evidence type="ECO:0000256" key="6">
    <source>
        <dbReference type="ARBA" id="ARBA00023284"/>
    </source>
</evidence>
<dbReference type="EMBL" id="FNEH01000009">
    <property type="protein sequence ID" value="SDI58075.1"/>
    <property type="molecule type" value="Genomic_DNA"/>
</dbReference>
<dbReference type="InterPro" id="IPR004099">
    <property type="entry name" value="Pyr_nucl-diS_OxRdtase_dimer"/>
</dbReference>
<dbReference type="EMBL" id="FNBJ01000010">
    <property type="protein sequence ID" value="SDF35845.1"/>
    <property type="molecule type" value="Genomic_DNA"/>
</dbReference>
<evidence type="ECO:0000256" key="2">
    <source>
        <dbReference type="ARBA" id="ARBA00009130"/>
    </source>
</evidence>
<dbReference type="Proteomes" id="UP000295758">
    <property type="component" value="Unassembled WGS sequence"/>
</dbReference>
<evidence type="ECO:0000313" key="18">
    <source>
        <dbReference type="Proteomes" id="UP000295758"/>
    </source>
</evidence>
<evidence type="ECO:0000313" key="19">
    <source>
        <dbReference type="Proteomes" id="UP000324896"/>
    </source>
</evidence>
<dbReference type="EMBL" id="SOAA01000001">
    <property type="protein sequence ID" value="TDS35315.1"/>
    <property type="molecule type" value="Genomic_DNA"/>
</dbReference>
<dbReference type="InterPro" id="IPR016156">
    <property type="entry name" value="FAD/NAD-linked_Rdtase_dimer_sf"/>
</dbReference>
<evidence type="ECO:0000259" key="7">
    <source>
        <dbReference type="PROSITE" id="PS50206"/>
    </source>
</evidence>
<dbReference type="InterPro" id="IPR050260">
    <property type="entry name" value="FAD-bd_OxRdtase"/>
</dbReference>
<keyword evidence="16" id="KW-1185">Reference proteome</keyword>
<keyword evidence="3" id="KW-0285">Flavoprotein</keyword>
<dbReference type="InterPro" id="IPR036873">
    <property type="entry name" value="Rhodanese-like_dom_sf"/>
</dbReference>
<dbReference type="RefSeq" id="WP_089716879.1">
    <property type="nucleotide sequence ID" value="NZ_FMYT01000017.1"/>
</dbReference>
<dbReference type="Pfam" id="PF07992">
    <property type="entry name" value="Pyr_redox_2"/>
    <property type="match status" value="1"/>
</dbReference>
<evidence type="ECO:0000313" key="15">
    <source>
        <dbReference type="Proteomes" id="UP000198945"/>
    </source>
</evidence>
<dbReference type="SUPFAM" id="SSF51905">
    <property type="entry name" value="FAD/NAD(P)-binding domain"/>
    <property type="match status" value="2"/>
</dbReference>
<evidence type="ECO:0000313" key="14">
    <source>
        <dbReference type="Proteomes" id="UP000198612"/>
    </source>
</evidence>
<dbReference type="InterPro" id="IPR001763">
    <property type="entry name" value="Rhodanese-like_dom"/>
</dbReference>
<dbReference type="Pfam" id="PF00581">
    <property type="entry name" value="Rhodanese"/>
    <property type="match status" value="1"/>
</dbReference>
<dbReference type="Proteomes" id="UP000324896">
    <property type="component" value="Unassembled WGS sequence"/>
</dbReference>
<keyword evidence="4" id="KW-0274">FAD</keyword>
<dbReference type="CDD" id="cd00158">
    <property type="entry name" value="RHOD"/>
    <property type="match status" value="1"/>
</dbReference>
<name>A0A1G6QBZ2_9FIRM</name>
<evidence type="ECO:0000313" key="17">
    <source>
        <dbReference type="Proteomes" id="UP000247389"/>
    </source>
</evidence>
<dbReference type="PRINTS" id="PR00411">
    <property type="entry name" value="PNDRDTASEI"/>
</dbReference>
<dbReference type="PANTHER" id="PTHR43429:SF1">
    <property type="entry name" value="NAD(P)H SULFUR OXIDOREDUCTASE (COA-DEPENDENT)"/>
    <property type="match status" value="1"/>
</dbReference>
<evidence type="ECO:0000313" key="16">
    <source>
        <dbReference type="Proteomes" id="UP000199519"/>
    </source>
</evidence>
<reference evidence="13 18" key="4">
    <citation type="submission" date="2019-03" db="EMBL/GenBank/DDBJ databases">
        <title>Deep subsurface shale carbon reservoir microbial communities from Ohio and West Virginia, USA.</title>
        <authorList>
            <person name="Wrighton K."/>
        </authorList>
    </citation>
    <scope>NUCLEOTIDE SEQUENCE [LARGE SCALE GENOMIC DNA]</scope>
    <source>
        <strain evidence="13 18">UTICA-S4D12</strain>
    </source>
</reference>
<sequence length="565" mass="62162">MSKKILVVGGVAGGAGTAARARRLDEDAEIIMFERGPHVSFSNCALPYHLSGVVKDCDDLVLMCPTNFAEQYNIDARVNNEVLSIDREAKTVEVKNLKSGETYTEDYDKLVLSPGANPIKPQSIKGVNNDNVFTIRNVVDIDKLNTYVEENDVEDIAVIGAGYIGIEIAENFIHNGKNVALVEAMDQILQPLDYDMAQILQKELHDNGVNMILSDALTEVHDDHIVVESGKKIDAEAVVLAIGVSPETELAEEAGLKIGKTGGIEVNHNYVTSDPDIYAVGDVIEVYSKIARSKTRLPLAGPAQRQARAAANHIYNIPNKNNGVIGSSVIRAFDYNAATTGLNEKQLKDAGISYDFVYVIPTDKVGLMPDANPLHFKLLYEVPTGKILGAQAVGKGNVDKRIDVIATSILLDATVEDLTESELAYAPLFSTPRNAVNQASLVATNLINNRFRQVPVSKVRELVEKDAFIVDVREKEEYEMGHLVNAVNIPLSELRERTDEIPKDQPVYLHCRSAQRSYNACLALQGRDFDNVINISGSFLGICCYEYFLDQTTDRDKIVTEYNFE</sequence>
<evidence type="ECO:0000256" key="3">
    <source>
        <dbReference type="ARBA" id="ARBA00022630"/>
    </source>
</evidence>
<proteinExistence type="inferred from homology"/>
<dbReference type="SUPFAM" id="SSF52821">
    <property type="entry name" value="Rhodanese/Cell cycle control phosphatase"/>
    <property type="match status" value="1"/>
</dbReference>
<organism evidence="9 19">
    <name type="scientific">Halanaerobium congolense</name>
    <dbReference type="NCBI Taxonomy" id="54121"/>
    <lineage>
        <taxon>Bacteria</taxon>
        <taxon>Bacillati</taxon>
        <taxon>Bacillota</taxon>
        <taxon>Clostridia</taxon>
        <taxon>Halanaerobiales</taxon>
        <taxon>Halanaerobiaceae</taxon>
        <taxon>Halanaerobium</taxon>
    </lineage>
</organism>
<dbReference type="EMBL" id="FOHG01000010">
    <property type="protein sequence ID" value="SES89925.1"/>
    <property type="molecule type" value="Genomic_DNA"/>
</dbReference>
<comment type="cofactor">
    <cofactor evidence="1">
        <name>FAD</name>
        <dbReference type="ChEBI" id="CHEBI:57692"/>
    </cofactor>
</comment>